<dbReference type="PANTHER" id="PTHR35526">
    <property type="entry name" value="ANTI-SIGMA-F FACTOR RSBW-RELATED"/>
    <property type="match status" value="1"/>
</dbReference>
<reference evidence="3 4" key="1">
    <citation type="submission" date="2018-08" db="EMBL/GenBank/DDBJ databases">
        <title>Actinomadura spongicola sp. nov., isolated from marine sponge Leucetta chagosensis.</title>
        <authorList>
            <person name="Li L."/>
            <person name="Lin H.W."/>
        </authorList>
    </citation>
    <scope>NUCLEOTIDE SEQUENCE [LARGE SCALE GENOMIC DNA]</scope>
    <source>
        <strain evidence="3 4">LHW52907</strain>
    </source>
</reference>
<evidence type="ECO:0000313" key="3">
    <source>
        <dbReference type="EMBL" id="RFS86345.1"/>
    </source>
</evidence>
<feature type="domain" description="Histidine kinase/HSP90-like ATPase" evidence="2">
    <location>
        <begin position="45"/>
        <end position="127"/>
    </location>
</feature>
<dbReference type="AlphaFoldDB" id="A0A372GLX1"/>
<accession>A0A372GLX1</accession>
<proteinExistence type="predicted"/>
<dbReference type="EMBL" id="QVNQ01000002">
    <property type="protein sequence ID" value="RFS86345.1"/>
    <property type="molecule type" value="Genomic_DNA"/>
</dbReference>
<dbReference type="CDD" id="cd16936">
    <property type="entry name" value="HATPase_RsbW-like"/>
    <property type="match status" value="1"/>
</dbReference>
<comment type="caution">
    <text evidence="3">The sequence shown here is derived from an EMBL/GenBank/DDBJ whole genome shotgun (WGS) entry which is preliminary data.</text>
</comment>
<evidence type="ECO:0000256" key="1">
    <source>
        <dbReference type="ARBA" id="ARBA00022527"/>
    </source>
</evidence>
<dbReference type="GO" id="GO:0004674">
    <property type="term" value="F:protein serine/threonine kinase activity"/>
    <property type="evidence" value="ECO:0007669"/>
    <property type="project" value="UniProtKB-KW"/>
</dbReference>
<dbReference type="PANTHER" id="PTHR35526:SF3">
    <property type="entry name" value="ANTI-SIGMA-F FACTOR RSBW"/>
    <property type="match status" value="1"/>
</dbReference>
<evidence type="ECO:0000259" key="2">
    <source>
        <dbReference type="Pfam" id="PF13581"/>
    </source>
</evidence>
<keyword evidence="4" id="KW-1185">Reference proteome</keyword>
<sequence>MSAIAQAPEVPTLILEPTVHAPKIARDFVAKCFCDLGIADDYPGRTVVSELVTNVCEHVQTGHIVVRVIESENRSVLIEIWDQGEGMPVLCEAGENAGSGRGLFLISMLVRDWGVRPISEGGKIVWAELDR</sequence>
<gene>
    <name evidence="3" type="ORF">D0T12_07035</name>
</gene>
<dbReference type="InterPro" id="IPR003594">
    <property type="entry name" value="HATPase_dom"/>
</dbReference>
<name>A0A372GLX1_9ACTN</name>
<dbReference type="Proteomes" id="UP000262882">
    <property type="component" value="Unassembled WGS sequence"/>
</dbReference>
<dbReference type="Pfam" id="PF13581">
    <property type="entry name" value="HATPase_c_2"/>
    <property type="match status" value="1"/>
</dbReference>
<dbReference type="Gene3D" id="3.30.565.10">
    <property type="entry name" value="Histidine kinase-like ATPase, C-terminal domain"/>
    <property type="match status" value="1"/>
</dbReference>
<dbReference type="InterPro" id="IPR036890">
    <property type="entry name" value="HATPase_C_sf"/>
</dbReference>
<evidence type="ECO:0000313" key="4">
    <source>
        <dbReference type="Proteomes" id="UP000262882"/>
    </source>
</evidence>
<dbReference type="GO" id="GO:0005524">
    <property type="term" value="F:ATP binding"/>
    <property type="evidence" value="ECO:0007669"/>
    <property type="project" value="UniProtKB-KW"/>
</dbReference>
<keyword evidence="1" id="KW-0723">Serine/threonine-protein kinase</keyword>
<organism evidence="3 4">
    <name type="scientific">Actinomadura spongiicola</name>
    <dbReference type="NCBI Taxonomy" id="2303421"/>
    <lineage>
        <taxon>Bacteria</taxon>
        <taxon>Bacillati</taxon>
        <taxon>Actinomycetota</taxon>
        <taxon>Actinomycetes</taxon>
        <taxon>Streptosporangiales</taxon>
        <taxon>Thermomonosporaceae</taxon>
        <taxon>Actinomadura</taxon>
    </lineage>
</organism>
<keyword evidence="3" id="KW-0547">Nucleotide-binding</keyword>
<protein>
    <submittedName>
        <fullName evidence="3">ATP-binding protein</fullName>
    </submittedName>
</protein>
<dbReference type="SUPFAM" id="SSF55874">
    <property type="entry name" value="ATPase domain of HSP90 chaperone/DNA topoisomerase II/histidine kinase"/>
    <property type="match status" value="1"/>
</dbReference>
<keyword evidence="1" id="KW-0418">Kinase</keyword>
<dbReference type="InterPro" id="IPR050267">
    <property type="entry name" value="Anti-sigma-factor_SerPK"/>
</dbReference>
<dbReference type="RefSeq" id="WP_117398631.1">
    <property type="nucleotide sequence ID" value="NZ_QVNQ01000002.1"/>
</dbReference>
<keyword evidence="3" id="KW-0067">ATP-binding</keyword>
<keyword evidence="1" id="KW-0808">Transferase</keyword>
<dbReference type="OrthoDB" id="3852691at2"/>